<keyword evidence="19" id="KW-1185">Reference proteome</keyword>
<dbReference type="PANTHER" id="PTHR43311:SF2">
    <property type="entry name" value="GLUTAMATE--TRNA LIGASE, MITOCHONDRIAL-RELATED"/>
    <property type="match status" value="1"/>
</dbReference>
<keyword evidence="8 17" id="KW-0030">Aminoacyl-tRNA synthetase</keyword>
<dbReference type="SUPFAM" id="SSF52374">
    <property type="entry name" value="Nucleotidylyl transferase"/>
    <property type="match status" value="1"/>
</dbReference>
<dbReference type="WBParaSite" id="Pan_g5075.t1">
    <property type="protein sequence ID" value="Pan_g5075.t1"/>
    <property type="gene ID" value="Pan_g5075"/>
</dbReference>
<evidence type="ECO:0000256" key="3">
    <source>
        <dbReference type="ARBA" id="ARBA00012835"/>
    </source>
</evidence>
<dbReference type="FunFam" id="3.40.50.620:FF:000045">
    <property type="entry name" value="Glutamate--tRNA ligase, mitochondrial"/>
    <property type="match status" value="1"/>
</dbReference>
<proteinExistence type="inferred from homology"/>
<dbReference type="InterPro" id="IPR014729">
    <property type="entry name" value="Rossmann-like_a/b/a_fold"/>
</dbReference>
<evidence type="ECO:0000256" key="15">
    <source>
        <dbReference type="ARBA" id="ARBA00047479"/>
    </source>
</evidence>
<evidence type="ECO:0000256" key="4">
    <source>
        <dbReference type="ARBA" id="ARBA00022598"/>
    </source>
</evidence>
<evidence type="ECO:0000313" key="19">
    <source>
        <dbReference type="Proteomes" id="UP000492821"/>
    </source>
</evidence>
<protein>
    <recommendedName>
        <fullName evidence="11">Nondiscriminating glutamyl-tRNA synthetase EARS2, mitochondrial</fullName>
        <ecNumber evidence="3">6.1.1.17</ecNumber>
        <ecNumber evidence="10">6.1.1.24</ecNumber>
    </recommendedName>
    <alternativeName>
        <fullName evidence="13">Glutamate--tRNA(Gln) ligase EARS2, mitochondrial</fullName>
    </alternativeName>
    <alternativeName>
        <fullName evidence="9">Glutamyl-tRNA synthetase</fullName>
    </alternativeName>
    <alternativeName>
        <fullName evidence="12">Mitochondrial glutamyl-tRNA synthetase</fullName>
    </alternativeName>
</protein>
<dbReference type="GO" id="GO:0008270">
    <property type="term" value="F:zinc ion binding"/>
    <property type="evidence" value="ECO:0007669"/>
    <property type="project" value="InterPro"/>
</dbReference>
<keyword evidence="6 17" id="KW-0067">ATP-binding</keyword>
<dbReference type="CDD" id="cd00808">
    <property type="entry name" value="GluRS_core"/>
    <property type="match status" value="1"/>
</dbReference>
<evidence type="ECO:0000256" key="5">
    <source>
        <dbReference type="ARBA" id="ARBA00022741"/>
    </source>
</evidence>
<dbReference type="Proteomes" id="UP000492821">
    <property type="component" value="Unassembled WGS sequence"/>
</dbReference>
<comment type="catalytic activity">
    <reaction evidence="16">
        <text>tRNA(Gln) + L-glutamate + ATP = L-glutamyl-tRNA(Gln) + AMP + diphosphate</text>
        <dbReference type="Rhea" id="RHEA:64612"/>
        <dbReference type="Rhea" id="RHEA-COMP:9662"/>
        <dbReference type="Rhea" id="RHEA-COMP:9684"/>
        <dbReference type="ChEBI" id="CHEBI:29985"/>
        <dbReference type="ChEBI" id="CHEBI:30616"/>
        <dbReference type="ChEBI" id="CHEBI:33019"/>
        <dbReference type="ChEBI" id="CHEBI:78442"/>
        <dbReference type="ChEBI" id="CHEBI:78520"/>
        <dbReference type="ChEBI" id="CHEBI:456215"/>
    </reaction>
    <physiologicalReaction direction="left-to-right" evidence="16">
        <dbReference type="Rhea" id="RHEA:64613"/>
    </physiologicalReaction>
</comment>
<evidence type="ECO:0000313" key="20">
    <source>
        <dbReference type="WBParaSite" id="Pan_g5075.t1"/>
    </source>
</evidence>
<dbReference type="GO" id="GO:0005524">
    <property type="term" value="F:ATP binding"/>
    <property type="evidence" value="ECO:0007669"/>
    <property type="project" value="UniProtKB-KW"/>
</dbReference>
<dbReference type="GO" id="GO:0006424">
    <property type="term" value="P:glutamyl-tRNA aminoacylation"/>
    <property type="evidence" value="ECO:0007669"/>
    <property type="project" value="InterPro"/>
</dbReference>
<evidence type="ECO:0000256" key="14">
    <source>
        <dbReference type="ARBA" id="ARBA00047366"/>
    </source>
</evidence>
<dbReference type="InterPro" id="IPR000924">
    <property type="entry name" value="Glu/Gln-tRNA-synth"/>
</dbReference>
<dbReference type="HAMAP" id="MF_00022">
    <property type="entry name" value="Glu_tRNA_synth_type1"/>
    <property type="match status" value="1"/>
</dbReference>
<comment type="catalytic activity">
    <reaction evidence="15">
        <text>tRNA(Glx) + L-glutamate + ATP = L-glutamyl-tRNA(Glx) + AMP + diphosphate</text>
        <dbReference type="Rhea" id="RHEA:18397"/>
        <dbReference type="Rhea" id="RHEA-COMP:9713"/>
        <dbReference type="Rhea" id="RHEA-COMP:9716"/>
        <dbReference type="ChEBI" id="CHEBI:29985"/>
        <dbReference type="ChEBI" id="CHEBI:30616"/>
        <dbReference type="ChEBI" id="CHEBI:33019"/>
        <dbReference type="ChEBI" id="CHEBI:78442"/>
        <dbReference type="ChEBI" id="CHEBI:78520"/>
        <dbReference type="ChEBI" id="CHEBI:456215"/>
        <dbReference type="EC" id="6.1.1.24"/>
    </reaction>
    <physiologicalReaction direction="left-to-right" evidence="15">
        <dbReference type="Rhea" id="RHEA:18398"/>
    </physiologicalReaction>
</comment>
<dbReference type="InterPro" id="IPR049940">
    <property type="entry name" value="GluQ/Sye"/>
</dbReference>
<dbReference type="Pfam" id="PF00749">
    <property type="entry name" value="tRNA-synt_1c"/>
    <property type="match status" value="1"/>
</dbReference>
<keyword evidence="7 17" id="KW-0648">Protein biosynthesis</keyword>
<name>A0A7E4VYP0_PANRE</name>
<organism evidence="19 20">
    <name type="scientific">Panagrellus redivivus</name>
    <name type="common">Microworm</name>
    <dbReference type="NCBI Taxonomy" id="6233"/>
    <lineage>
        <taxon>Eukaryota</taxon>
        <taxon>Metazoa</taxon>
        <taxon>Ecdysozoa</taxon>
        <taxon>Nematoda</taxon>
        <taxon>Chromadorea</taxon>
        <taxon>Rhabditida</taxon>
        <taxon>Tylenchina</taxon>
        <taxon>Panagrolaimomorpha</taxon>
        <taxon>Panagrolaimoidea</taxon>
        <taxon>Panagrolaimidae</taxon>
        <taxon>Panagrellus</taxon>
    </lineage>
</organism>
<evidence type="ECO:0000256" key="10">
    <source>
        <dbReference type="ARBA" id="ARBA00044054"/>
    </source>
</evidence>
<evidence type="ECO:0000256" key="7">
    <source>
        <dbReference type="ARBA" id="ARBA00022917"/>
    </source>
</evidence>
<dbReference type="InterPro" id="IPR033910">
    <property type="entry name" value="GluRS_core"/>
</dbReference>
<evidence type="ECO:0000256" key="13">
    <source>
        <dbReference type="ARBA" id="ARBA00044313"/>
    </source>
</evidence>
<dbReference type="GO" id="GO:0050561">
    <property type="term" value="F:glutamate-tRNA(Gln) ligase activity"/>
    <property type="evidence" value="ECO:0007669"/>
    <property type="project" value="UniProtKB-EC"/>
</dbReference>
<dbReference type="EC" id="6.1.1.24" evidence="10"/>
<comment type="catalytic activity">
    <reaction evidence="14">
        <text>tRNA(Glu) + L-glutamate + ATP = L-glutamyl-tRNA(Glu) + AMP + diphosphate</text>
        <dbReference type="Rhea" id="RHEA:23540"/>
        <dbReference type="Rhea" id="RHEA-COMP:9663"/>
        <dbReference type="Rhea" id="RHEA-COMP:9680"/>
        <dbReference type="ChEBI" id="CHEBI:29985"/>
        <dbReference type="ChEBI" id="CHEBI:30616"/>
        <dbReference type="ChEBI" id="CHEBI:33019"/>
        <dbReference type="ChEBI" id="CHEBI:78442"/>
        <dbReference type="ChEBI" id="CHEBI:78520"/>
        <dbReference type="ChEBI" id="CHEBI:456215"/>
        <dbReference type="EC" id="6.1.1.17"/>
    </reaction>
    <physiologicalReaction direction="left-to-right" evidence="14">
        <dbReference type="Rhea" id="RHEA:23541"/>
    </physiologicalReaction>
</comment>
<dbReference type="SUPFAM" id="SSF48163">
    <property type="entry name" value="An anticodon-binding domain of class I aminoacyl-tRNA synthetases"/>
    <property type="match status" value="1"/>
</dbReference>
<evidence type="ECO:0000256" key="9">
    <source>
        <dbReference type="ARBA" id="ARBA00030865"/>
    </source>
</evidence>
<reference evidence="19" key="1">
    <citation type="journal article" date="2013" name="Genetics">
        <title>The draft genome and transcriptome of Panagrellus redivivus are shaped by the harsh demands of a free-living lifestyle.</title>
        <authorList>
            <person name="Srinivasan J."/>
            <person name="Dillman A.R."/>
            <person name="Macchietto M.G."/>
            <person name="Heikkinen L."/>
            <person name="Lakso M."/>
            <person name="Fracchia K.M."/>
            <person name="Antoshechkin I."/>
            <person name="Mortazavi A."/>
            <person name="Wong G."/>
            <person name="Sternberg P.W."/>
        </authorList>
    </citation>
    <scope>NUCLEOTIDE SEQUENCE [LARGE SCALE GENOMIC DNA]</scope>
    <source>
        <strain evidence="19">MT8872</strain>
    </source>
</reference>
<dbReference type="EC" id="6.1.1.17" evidence="3"/>
<accession>A0A7E4VYP0</accession>
<dbReference type="NCBIfam" id="TIGR00464">
    <property type="entry name" value="gltX_bact"/>
    <property type="match status" value="1"/>
</dbReference>
<dbReference type="InterPro" id="IPR008925">
    <property type="entry name" value="aa_tRNA-synth_I_cd-bd_sf"/>
</dbReference>
<feature type="domain" description="Glutamyl/glutaminyl-tRNA synthetase class Ib catalytic" evidence="18">
    <location>
        <begin position="11"/>
        <end position="327"/>
    </location>
</feature>
<keyword evidence="4 17" id="KW-0436">Ligase</keyword>
<dbReference type="AlphaFoldDB" id="A0A7E4VYP0"/>
<dbReference type="PRINTS" id="PR00987">
    <property type="entry name" value="TRNASYNTHGLU"/>
</dbReference>
<evidence type="ECO:0000256" key="17">
    <source>
        <dbReference type="RuleBase" id="RU363037"/>
    </source>
</evidence>
<dbReference type="Gene3D" id="1.10.10.350">
    <property type="match status" value="1"/>
</dbReference>
<evidence type="ECO:0000256" key="8">
    <source>
        <dbReference type="ARBA" id="ARBA00023146"/>
    </source>
</evidence>
<evidence type="ECO:0000259" key="18">
    <source>
        <dbReference type="Pfam" id="PF00749"/>
    </source>
</evidence>
<sequence length="497" mass="56057">MRFTSRVLRDVRVRFAPSPTGRLHLGSLRTALFNYLFARKHGGAFILRIEDTDRSRLVPGCAEKFEETLGTFGLKRDESPMVGGAFGPYTQSERGAIYAQHSERLLDSGHCYRCFCSSERLDILRKGALRAGELPRYDNRCRSVSKAESDERARNGEAFVVRFKFDKQNVAFHDLVYGSNNQIADEGDFVVMKSDGFPTYHFANVVDDRLMAISHVIRGAEWLASTPKHVKLYEAFEWTPPNFVHLPLITRDGKKKLSKRDADAYVAYYIEERGYLPVAVLNFLLRNGSGISGFQPGNLYSLDELIQRFDVNLIGTRDFMMDRSALDTYGRLAFRSTHRETLLQNVAKHLKTHASADIDPALLEPAYIQRVIDFISSNEENFAAFDELVTGDFSFFFGRPSSAAKLLERFDATTALTICDALLELERFDIAGVKAVAKQLKMKPKEVMAATRCALIDSFKGPPLSELFGFFSDDECRTRIQFLKESLKEGSVSAKAS</sequence>
<dbReference type="InterPro" id="IPR004527">
    <property type="entry name" value="Glu-tRNA-ligase_bac/mito"/>
</dbReference>
<evidence type="ECO:0000256" key="1">
    <source>
        <dbReference type="ARBA" id="ARBA00004173"/>
    </source>
</evidence>
<dbReference type="Gene3D" id="3.40.50.620">
    <property type="entry name" value="HUPs"/>
    <property type="match status" value="1"/>
</dbReference>
<evidence type="ECO:0000256" key="6">
    <source>
        <dbReference type="ARBA" id="ARBA00022840"/>
    </source>
</evidence>
<dbReference type="GO" id="GO:0000049">
    <property type="term" value="F:tRNA binding"/>
    <property type="evidence" value="ECO:0007669"/>
    <property type="project" value="InterPro"/>
</dbReference>
<comment type="similarity">
    <text evidence="2">Belongs to the class-I aminoacyl-tRNA synthetase family. Glutamate--tRNA ligase type 1 subfamily.</text>
</comment>
<comment type="subcellular location">
    <subcellularLocation>
        <location evidence="1">Mitochondrion</location>
    </subcellularLocation>
</comment>
<dbReference type="PANTHER" id="PTHR43311">
    <property type="entry name" value="GLUTAMATE--TRNA LIGASE"/>
    <property type="match status" value="1"/>
</dbReference>
<dbReference type="InterPro" id="IPR020751">
    <property type="entry name" value="aa-tRNA-synth_I_codon-bd_sub2"/>
</dbReference>
<evidence type="ECO:0000256" key="2">
    <source>
        <dbReference type="ARBA" id="ARBA00007894"/>
    </source>
</evidence>
<dbReference type="InterPro" id="IPR020058">
    <property type="entry name" value="Glu/Gln-tRNA-synth_Ib_cat-dom"/>
</dbReference>
<reference evidence="20" key="2">
    <citation type="submission" date="2020-10" db="UniProtKB">
        <authorList>
            <consortium name="WormBaseParasite"/>
        </authorList>
    </citation>
    <scope>IDENTIFICATION</scope>
</reference>
<evidence type="ECO:0000256" key="11">
    <source>
        <dbReference type="ARBA" id="ARBA00044142"/>
    </source>
</evidence>
<dbReference type="GO" id="GO:0004818">
    <property type="term" value="F:glutamate-tRNA ligase activity"/>
    <property type="evidence" value="ECO:0007669"/>
    <property type="project" value="UniProtKB-EC"/>
</dbReference>
<evidence type="ECO:0000256" key="12">
    <source>
        <dbReference type="ARBA" id="ARBA00044251"/>
    </source>
</evidence>
<evidence type="ECO:0000256" key="16">
    <source>
        <dbReference type="ARBA" id="ARBA00047689"/>
    </source>
</evidence>
<keyword evidence="5 17" id="KW-0547">Nucleotide-binding</keyword>
<dbReference type="GO" id="GO:0005739">
    <property type="term" value="C:mitochondrion"/>
    <property type="evidence" value="ECO:0007669"/>
    <property type="project" value="UniProtKB-SubCell"/>
</dbReference>